<keyword evidence="3" id="KW-1133">Transmembrane helix</keyword>
<dbReference type="GO" id="GO:0005789">
    <property type="term" value="C:endoplasmic reticulum membrane"/>
    <property type="evidence" value="ECO:0007669"/>
    <property type="project" value="TreeGrafter"/>
</dbReference>
<dbReference type="PANTHER" id="PTHR11102:SF147">
    <property type="entry name" value="SEL1L ADAPTOR SUBUNIT OF ERAD E3 UBIQUITIN LIGASE"/>
    <property type="match status" value="1"/>
</dbReference>
<dbReference type="GO" id="GO:0036503">
    <property type="term" value="P:ERAD pathway"/>
    <property type="evidence" value="ECO:0007669"/>
    <property type="project" value="TreeGrafter"/>
</dbReference>
<feature type="signal peptide" evidence="4">
    <location>
        <begin position="1"/>
        <end position="16"/>
    </location>
</feature>
<evidence type="ECO:0000256" key="1">
    <source>
        <dbReference type="ARBA" id="ARBA00038101"/>
    </source>
</evidence>
<sequence length="844" mass="95362">MLLLHILVLLCVGALSNDPVDEARQLLAKSDSPGQDSWSDVVKRFLRSPQSILTSSLSPSDSASLHSDHLSQVLTLLNSPDSDPIQSGLLRAELALYGHPSYPRNYTEALLRYKYIADTYADPTAQSMTGFLYGIAPFNYFPRDLARSNLYHTLAAAQGNLASTKVLGYRYLHGLSVPKDCSKAVQYYQAAAEYAMDIRKSMPPFGPPIPDYQWYLPDFEGGLFGAGASASNSRAIFAKINSDEIYYFQYMAATNEFLYMARLGYIYLEGTRYVPQDLSKSYHYFHMMASQFFEPEFPYSFRPGMSDLKSSGLALVAAAYVGYFNMMGFGVPQNFSAAYQWFYAGGDSNTELSKYSLGYLYEHGLGVDKNLDAAAFYYKSAAAAGSHHAMAQIAKMSLLSGDIGDAINTLERSASANTDSAYYIANIYQFGVGRPTNCDRAAHNYKSIAERITINETTWRSAFAYYDSGNHESALIDFLILAEQGYDFGQVNAAYLLDRKLSVVDFSSYFTKFQDWIGEEVYSISSVYKYVLNKLYALTSTAINLFVPSGIVKSISRQVANDRLGRRSFWHDEEALINWMRASEQANFDAMVKVGDYYYKGIGINQSYERAVSCYEEAAEMGQNSLAYWNWGYMYENGLGLPKDFHLAKRYYDRSLAVNPSASLPVTLSLFKLRLASYWNSITGGQAKPIDYIPEDELESSETKERRSHWRLRELWSRFLANEERSQSQEYFRRQQEGWNDLDDELLEDYESMAEPYDGLEELEWDAADFSILAVFLIATVIGYAIISRWIQAHRGVGNRNGGRNNNREGNQRQNENQNGDGRVRDADVQADVVLREQWMAPLL</sequence>
<evidence type="ECO:0000256" key="2">
    <source>
        <dbReference type="SAM" id="MobiDB-lite"/>
    </source>
</evidence>
<dbReference type="InterPro" id="IPR011990">
    <property type="entry name" value="TPR-like_helical_dom_sf"/>
</dbReference>
<evidence type="ECO:0000256" key="3">
    <source>
        <dbReference type="SAM" id="Phobius"/>
    </source>
</evidence>
<gene>
    <name evidence="5" type="ORF">CANCADRAFT_86889</name>
</gene>
<dbReference type="InterPro" id="IPR050767">
    <property type="entry name" value="Sel1_AlgK"/>
</dbReference>
<keyword evidence="3" id="KW-0472">Membrane</keyword>
<dbReference type="InterPro" id="IPR006597">
    <property type="entry name" value="Sel1-like"/>
</dbReference>
<feature type="chain" id="PRO_5009163247" description="ERAD-associated E3 ubiquitin-protein ligase component HRD3" evidence="4">
    <location>
        <begin position="17"/>
        <end position="844"/>
    </location>
</feature>
<dbReference type="OrthoDB" id="27934at2759"/>
<feature type="region of interest" description="Disordered" evidence="2">
    <location>
        <begin position="798"/>
        <end position="826"/>
    </location>
</feature>
<keyword evidence="4" id="KW-0732">Signal</keyword>
<comment type="similarity">
    <text evidence="1">Belongs to the sel-1 family.</text>
</comment>
<dbReference type="SMART" id="SM00671">
    <property type="entry name" value="SEL1"/>
    <property type="match status" value="8"/>
</dbReference>
<evidence type="ECO:0000313" key="6">
    <source>
        <dbReference type="Proteomes" id="UP000095023"/>
    </source>
</evidence>
<feature type="compositionally biased region" description="Low complexity" evidence="2">
    <location>
        <begin position="812"/>
        <end position="821"/>
    </location>
</feature>
<evidence type="ECO:0000313" key="5">
    <source>
        <dbReference type="EMBL" id="ODV92437.1"/>
    </source>
</evidence>
<dbReference type="Gene3D" id="1.25.40.10">
    <property type="entry name" value="Tetratricopeptide repeat domain"/>
    <property type="match status" value="2"/>
</dbReference>
<dbReference type="Proteomes" id="UP000095023">
    <property type="component" value="Unassembled WGS sequence"/>
</dbReference>
<protein>
    <recommendedName>
        <fullName evidence="7">ERAD-associated E3 ubiquitin-protein ligase component HRD3</fullName>
    </recommendedName>
</protein>
<name>A0A1E4TL36_9ASCO</name>
<feature type="transmembrane region" description="Helical" evidence="3">
    <location>
        <begin position="770"/>
        <end position="791"/>
    </location>
</feature>
<dbReference type="PANTHER" id="PTHR11102">
    <property type="entry name" value="SEL-1-LIKE PROTEIN"/>
    <property type="match status" value="1"/>
</dbReference>
<proteinExistence type="inferred from homology"/>
<dbReference type="Pfam" id="PF08238">
    <property type="entry name" value="Sel1"/>
    <property type="match status" value="8"/>
</dbReference>
<reference evidence="6" key="1">
    <citation type="submission" date="2016-02" db="EMBL/GenBank/DDBJ databases">
        <title>Comparative genomics of biotechnologically important yeasts.</title>
        <authorList>
            <consortium name="DOE Joint Genome Institute"/>
            <person name="Riley R."/>
            <person name="Haridas S."/>
            <person name="Wolfe K.H."/>
            <person name="Lopes M.R."/>
            <person name="Hittinger C.T."/>
            <person name="Goker M."/>
            <person name="Salamov A."/>
            <person name="Wisecaver J."/>
            <person name="Long T.M."/>
            <person name="Aerts A.L."/>
            <person name="Barry K."/>
            <person name="Choi C."/>
            <person name="Clum A."/>
            <person name="Coughlan A.Y."/>
            <person name="Deshpande S."/>
            <person name="Douglass A.P."/>
            <person name="Hanson S.J."/>
            <person name="Klenk H.-P."/>
            <person name="Labutti K."/>
            <person name="Lapidus A."/>
            <person name="Lindquist E."/>
            <person name="Lipzen A."/>
            <person name="Meier-Kolthoff J.P."/>
            <person name="Ohm R.A."/>
            <person name="Otillar R.P."/>
            <person name="Pangilinan J."/>
            <person name="Peng Y."/>
            <person name="Rokas A."/>
            <person name="Rosa C.A."/>
            <person name="Scheuner C."/>
            <person name="Sibirny A.A."/>
            <person name="Slot J.C."/>
            <person name="Stielow J.B."/>
            <person name="Sun H."/>
            <person name="Kurtzman C.P."/>
            <person name="Blackwell M."/>
            <person name="Jeffries T.W."/>
            <person name="Grigoriev I.V."/>
        </authorList>
    </citation>
    <scope>NUCLEOTIDE SEQUENCE [LARGE SCALE GENOMIC DNA]</scope>
    <source>
        <strain evidence="6">NRRL Y-17796</strain>
    </source>
</reference>
<keyword evidence="3" id="KW-0812">Transmembrane</keyword>
<dbReference type="EMBL" id="KV453841">
    <property type="protein sequence ID" value="ODV92437.1"/>
    <property type="molecule type" value="Genomic_DNA"/>
</dbReference>
<keyword evidence="6" id="KW-1185">Reference proteome</keyword>
<evidence type="ECO:0000256" key="4">
    <source>
        <dbReference type="SAM" id="SignalP"/>
    </source>
</evidence>
<dbReference type="SUPFAM" id="SSF81901">
    <property type="entry name" value="HCP-like"/>
    <property type="match status" value="3"/>
</dbReference>
<accession>A0A1E4TL36</accession>
<organism evidence="5 6">
    <name type="scientific">Tortispora caseinolytica NRRL Y-17796</name>
    <dbReference type="NCBI Taxonomy" id="767744"/>
    <lineage>
        <taxon>Eukaryota</taxon>
        <taxon>Fungi</taxon>
        <taxon>Dikarya</taxon>
        <taxon>Ascomycota</taxon>
        <taxon>Saccharomycotina</taxon>
        <taxon>Trigonopsidomycetes</taxon>
        <taxon>Trigonopsidales</taxon>
        <taxon>Trigonopsidaceae</taxon>
        <taxon>Tortispora</taxon>
    </lineage>
</organism>
<dbReference type="AlphaFoldDB" id="A0A1E4TL36"/>
<evidence type="ECO:0008006" key="7">
    <source>
        <dbReference type="Google" id="ProtNLM"/>
    </source>
</evidence>